<keyword evidence="2" id="KW-1185">Reference proteome</keyword>
<proteinExistence type="predicted"/>
<dbReference type="AlphaFoldDB" id="A0A5M9JDS3"/>
<sequence length="81" mass="8900">MLSYKTDHHINGSAQNNILNSSMDLILYCNDTARKGALSLPALRPVANYVIEREVGMSESDYFQELPPESAAIFHVPCGSS</sequence>
<protein>
    <submittedName>
        <fullName evidence="1">Uncharacterized protein</fullName>
    </submittedName>
</protein>
<dbReference type="Proteomes" id="UP000322873">
    <property type="component" value="Unassembled WGS sequence"/>
</dbReference>
<organism evidence="1 2">
    <name type="scientific">Monilinia fructicola</name>
    <name type="common">Brown rot fungus</name>
    <name type="synonym">Ciboria fructicola</name>
    <dbReference type="NCBI Taxonomy" id="38448"/>
    <lineage>
        <taxon>Eukaryota</taxon>
        <taxon>Fungi</taxon>
        <taxon>Dikarya</taxon>
        <taxon>Ascomycota</taxon>
        <taxon>Pezizomycotina</taxon>
        <taxon>Leotiomycetes</taxon>
        <taxon>Helotiales</taxon>
        <taxon>Sclerotiniaceae</taxon>
        <taxon>Monilinia</taxon>
    </lineage>
</organism>
<evidence type="ECO:0000313" key="2">
    <source>
        <dbReference type="Proteomes" id="UP000322873"/>
    </source>
</evidence>
<accession>A0A5M9JDS3</accession>
<name>A0A5M9JDS3_MONFR</name>
<evidence type="ECO:0000313" key="1">
    <source>
        <dbReference type="EMBL" id="KAA8567504.1"/>
    </source>
</evidence>
<reference evidence="1 2" key="1">
    <citation type="submission" date="2019-06" db="EMBL/GenBank/DDBJ databases">
        <title>Genome Sequence of the Brown Rot Fungal Pathogen Monilinia fructicola.</title>
        <authorList>
            <person name="De Miccolis Angelini R.M."/>
            <person name="Landi L."/>
            <person name="Abate D."/>
            <person name="Pollastro S."/>
            <person name="Romanazzi G."/>
            <person name="Faretra F."/>
        </authorList>
    </citation>
    <scope>NUCLEOTIDE SEQUENCE [LARGE SCALE GENOMIC DNA]</scope>
    <source>
        <strain evidence="1 2">Mfrc123</strain>
    </source>
</reference>
<dbReference type="EMBL" id="VICG01000010">
    <property type="protein sequence ID" value="KAA8567504.1"/>
    <property type="molecule type" value="Genomic_DNA"/>
</dbReference>
<gene>
    <name evidence="1" type="ORF">EYC84_007980</name>
</gene>
<comment type="caution">
    <text evidence="1">The sequence shown here is derived from an EMBL/GenBank/DDBJ whole genome shotgun (WGS) entry which is preliminary data.</text>
</comment>